<keyword evidence="3" id="KW-1185">Reference proteome</keyword>
<comment type="caution">
    <text evidence="2">The sequence shown here is derived from an EMBL/GenBank/DDBJ whole genome shotgun (WGS) entry which is preliminary data.</text>
</comment>
<protein>
    <submittedName>
        <fullName evidence="2">Uncharacterized protein</fullName>
    </submittedName>
</protein>
<sequence length="101" mass="11351">MVQSRRIPATQTPLHKPPTLLSFISFLASTIGVTHGKRLLSWATLLPLGPERDANVGISFDVTLSSHRGLKLESRIEFWILKVFESHHFESFAPNLTGFRP</sequence>
<evidence type="ECO:0000313" key="3">
    <source>
        <dbReference type="Proteomes" id="UP000499080"/>
    </source>
</evidence>
<dbReference type="EMBL" id="BGPR01013563">
    <property type="protein sequence ID" value="GBN61200.1"/>
    <property type="molecule type" value="Genomic_DNA"/>
</dbReference>
<name>A0A4Y2QD84_ARAVE</name>
<gene>
    <name evidence="2" type="ORF">AVEN_119948_1</name>
    <name evidence="1" type="ORF">AVEN_17201_1</name>
</gene>
<dbReference type="EMBL" id="BGPR01013564">
    <property type="protein sequence ID" value="GBN61202.1"/>
    <property type="molecule type" value="Genomic_DNA"/>
</dbReference>
<proteinExistence type="predicted"/>
<evidence type="ECO:0000313" key="1">
    <source>
        <dbReference type="EMBL" id="GBN61200.1"/>
    </source>
</evidence>
<evidence type="ECO:0000313" key="2">
    <source>
        <dbReference type="EMBL" id="GBN61202.1"/>
    </source>
</evidence>
<dbReference type="AlphaFoldDB" id="A0A4Y2QD84"/>
<accession>A0A4Y2QD84</accession>
<reference evidence="2 3" key="1">
    <citation type="journal article" date="2019" name="Sci. Rep.">
        <title>Orb-weaving spider Araneus ventricosus genome elucidates the spidroin gene catalogue.</title>
        <authorList>
            <person name="Kono N."/>
            <person name="Nakamura H."/>
            <person name="Ohtoshi R."/>
            <person name="Moran D.A.P."/>
            <person name="Shinohara A."/>
            <person name="Yoshida Y."/>
            <person name="Fujiwara M."/>
            <person name="Mori M."/>
            <person name="Tomita M."/>
            <person name="Arakawa K."/>
        </authorList>
    </citation>
    <scope>NUCLEOTIDE SEQUENCE [LARGE SCALE GENOMIC DNA]</scope>
</reference>
<organism evidence="2 3">
    <name type="scientific">Araneus ventricosus</name>
    <name type="common">Orbweaver spider</name>
    <name type="synonym">Epeira ventricosa</name>
    <dbReference type="NCBI Taxonomy" id="182803"/>
    <lineage>
        <taxon>Eukaryota</taxon>
        <taxon>Metazoa</taxon>
        <taxon>Ecdysozoa</taxon>
        <taxon>Arthropoda</taxon>
        <taxon>Chelicerata</taxon>
        <taxon>Arachnida</taxon>
        <taxon>Araneae</taxon>
        <taxon>Araneomorphae</taxon>
        <taxon>Entelegynae</taxon>
        <taxon>Araneoidea</taxon>
        <taxon>Araneidae</taxon>
        <taxon>Araneus</taxon>
    </lineage>
</organism>
<dbReference type="Proteomes" id="UP000499080">
    <property type="component" value="Unassembled WGS sequence"/>
</dbReference>